<comment type="caution">
    <text evidence="3">The sequence shown here is derived from an EMBL/GenBank/DDBJ whole genome shotgun (WGS) entry which is preliminary data.</text>
</comment>
<name>A0ABS6JI30_9BACI</name>
<accession>A0ABS6JI30</accession>
<sequence>MDKGKKDVIITGTPRGGTTLTGAMFDQLDNCICLSEPVWQEYWLRKINDQRELTEKIIQDFKKMRKRIEQGMPVKDRRNPDGSPPTNYYQKGVAGKRKADYRKPRQIVFRVKNKEFLLAMKHNTLYTAILPSLLKSGQFTIIAVLRHPIPTILSWNSVGKYTSQRVKLVESHWGELKNLIRGEEDLINKQVKIFDLYCQMYLSLQDQIQLIKYEDLIYNPTKLEKLTNRTFTGEHMLKKASLRHYDFSLVDRIKKSLRAHAPNALKLYSLDDF</sequence>
<gene>
    <name evidence="3" type="ORF">KS419_16430</name>
</gene>
<dbReference type="InterPro" id="IPR000863">
    <property type="entry name" value="Sulfotransferase_dom"/>
</dbReference>
<dbReference type="Pfam" id="PF00685">
    <property type="entry name" value="Sulfotransfer_1"/>
    <property type="match status" value="1"/>
</dbReference>
<evidence type="ECO:0000259" key="2">
    <source>
        <dbReference type="Pfam" id="PF00685"/>
    </source>
</evidence>
<dbReference type="Proteomes" id="UP000784880">
    <property type="component" value="Unassembled WGS sequence"/>
</dbReference>
<keyword evidence="4" id="KW-1185">Reference proteome</keyword>
<dbReference type="EMBL" id="JAHQCS010000131">
    <property type="protein sequence ID" value="MBU9713320.1"/>
    <property type="molecule type" value="Genomic_DNA"/>
</dbReference>
<protein>
    <submittedName>
        <fullName evidence="3">Sulfotransferase domain-containing protein</fullName>
    </submittedName>
</protein>
<dbReference type="RefSeq" id="WP_217067477.1">
    <property type="nucleotide sequence ID" value="NZ_JAHQCS010000131.1"/>
</dbReference>
<reference evidence="3 4" key="1">
    <citation type="submission" date="2021-06" db="EMBL/GenBank/DDBJ databases">
        <title>Bacillus sp. RD4P76, an endophyte from a halophyte.</title>
        <authorList>
            <person name="Sun J.-Q."/>
        </authorList>
    </citation>
    <scope>NUCLEOTIDE SEQUENCE [LARGE SCALE GENOMIC DNA]</scope>
    <source>
        <strain evidence="3 4">CGMCC 1.15917</strain>
    </source>
</reference>
<proteinExistence type="predicted"/>
<evidence type="ECO:0000313" key="4">
    <source>
        <dbReference type="Proteomes" id="UP000784880"/>
    </source>
</evidence>
<feature type="domain" description="Sulfotransferase" evidence="2">
    <location>
        <begin position="6"/>
        <end position="222"/>
    </location>
</feature>
<feature type="region of interest" description="Disordered" evidence="1">
    <location>
        <begin position="70"/>
        <end position="95"/>
    </location>
</feature>
<organism evidence="3 4">
    <name type="scientific">Evansella tamaricis</name>
    <dbReference type="NCBI Taxonomy" id="2069301"/>
    <lineage>
        <taxon>Bacteria</taxon>
        <taxon>Bacillati</taxon>
        <taxon>Bacillota</taxon>
        <taxon>Bacilli</taxon>
        <taxon>Bacillales</taxon>
        <taxon>Bacillaceae</taxon>
        <taxon>Evansella</taxon>
    </lineage>
</organism>
<evidence type="ECO:0000313" key="3">
    <source>
        <dbReference type="EMBL" id="MBU9713320.1"/>
    </source>
</evidence>
<evidence type="ECO:0000256" key="1">
    <source>
        <dbReference type="SAM" id="MobiDB-lite"/>
    </source>
</evidence>